<feature type="compositionally biased region" description="Pro residues" evidence="2">
    <location>
        <begin position="63"/>
        <end position="83"/>
    </location>
</feature>
<accession>A0AAE0DZC9</accession>
<keyword evidence="1 3" id="KW-0732">Signal</keyword>
<dbReference type="Proteomes" id="UP001281410">
    <property type="component" value="Unassembled WGS sequence"/>
</dbReference>
<evidence type="ECO:0000313" key="6">
    <source>
        <dbReference type="Proteomes" id="UP001281410"/>
    </source>
</evidence>
<dbReference type="GO" id="GO:0005576">
    <property type="term" value="C:extracellular region"/>
    <property type="evidence" value="ECO:0007669"/>
    <property type="project" value="TreeGrafter"/>
</dbReference>
<dbReference type="PANTHER" id="PTHR31181">
    <property type="entry name" value="EGG CELL-SECRETED PROTEIN 1.4"/>
    <property type="match status" value="1"/>
</dbReference>
<feature type="signal peptide" evidence="3">
    <location>
        <begin position="1"/>
        <end position="24"/>
    </location>
</feature>
<name>A0AAE0DZC9_9ROSI</name>
<reference evidence="5" key="1">
    <citation type="journal article" date="2023" name="Plant J.">
        <title>Genome sequences and population genomics provide insights into the demographic history, inbreeding, and mutation load of two 'living fossil' tree species of Dipteronia.</title>
        <authorList>
            <person name="Feng Y."/>
            <person name="Comes H.P."/>
            <person name="Chen J."/>
            <person name="Zhu S."/>
            <person name="Lu R."/>
            <person name="Zhang X."/>
            <person name="Li P."/>
            <person name="Qiu J."/>
            <person name="Olsen K.M."/>
            <person name="Qiu Y."/>
        </authorList>
    </citation>
    <scope>NUCLEOTIDE SEQUENCE</scope>
    <source>
        <strain evidence="5">NBL</strain>
    </source>
</reference>
<evidence type="ECO:0000256" key="3">
    <source>
        <dbReference type="SAM" id="SignalP"/>
    </source>
</evidence>
<dbReference type="PANTHER" id="PTHR31181:SF67">
    <property type="entry name" value="PROLAMIN-LIKE PROTEIN (DUF1278)"/>
    <property type="match status" value="1"/>
</dbReference>
<dbReference type="Pfam" id="PF05617">
    <property type="entry name" value="Prolamin_like"/>
    <property type="match status" value="1"/>
</dbReference>
<evidence type="ECO:0000256" key="1">
    <source>
        <dbReference type="ARBA" id="ARBA00022729"/>
    </source>
</evidence>
<dbReference type="InterPro" id="IPR008502">
    <property type="entry name" value="Prolamin-like"/>
</dbReference>
<dbReference type="GO" id="GO:2000008">
    <property type="term" value="P:regulation of protein localization to cell surface"/>
    <property type="evidence" value="ECO:0007669"/>
    <property type="project" value="TreeGrafter"/>
</dbReference>
<protein>
    <recommendedName>
        <fullName evidence="4">Prolamin-like domain-containing protein</fullName>
    </recommendedName>
</protein>
<dbReference type="EMBL" id="JANJYJ010000008">
    <property type="protein sequence ID" value="KAK3195214.1"/>
    <property type="molecule type" value="Genomic_DNA"/>
</dbReference>
<dbReference type="AlphaFoldDB" id="A0AAE0DZC9"/>
<evidence type="ECO:0000313" key="5">
    <source>
        <dbReference type="EMBL" id="KAK3195214.1"/>
    </source>
</evidence>
<proteinExistence type="predicted"/>
<feature type="chain" id="PRO_5041986637" description="Prolamin-like domain-containing protein" evidence="3">
    <location>
        <begin position="25"/>
        <end position="154"/>
    </location>
</feature>
<gene>
    <name evidence="5" type="ORF">Dsin_026524</name>
</gene>
<keyword evidence="6" id="KW-1185">Reference proteome</keyword>
<dbReference type="GO" id="GO:0031982">
    <property type="term" value="C:vesicle"/>
    <property type="evidence" value="ECO:0007669"/>
    <property type="project" value="TreeGrafter"/>
</dbReference>
<comment type="caution">
    <text evidence="5">The sequence shown here is derived from an EMBL/GenBank/DDBJ whole genome shotgun (WGS) entry which is preliminary data.</text>
</comment>
<feature type="region of interest" description="Disordered" evidence="2">
    <location>
        <begin position="63"/>
        <end position="87"/>
    </location>
</feature>
<dbReference type="GO" id="GO:0009567">
    <property type="term" value="P:double fertilization forming a zygote and endosperm"/>
    <property type="evidence" value="ECO:0007669"/>
    <property type="project" value="TreeGrafter"/>
</dbReference>
<feature type="domain" description="Prolamin-like" evidence="4">
    <location>
        <begin position="91"/>
        <end position="152"/>
    </location>
</feature>
<evidence type="ECO:0000259" key="4">
    <source>
        <dbReference type="Pfam" id="PF05617"/>
    </source>
</evidence>
<dbReference type="GO" id="GO:0080155">
    <property type="term" value="P:regulation of double fertilization forming a zygote and endosperm"/>
    <property type="evidence" value="ECO:0007669"/>
    <property type="project" value="TreeGrafter"/>
</dbReference>
<sequence>MKRSAIVAAIFMFSFLCLVQGLHADEVPNQQALYGNPLESIWQYVRNIIGSIFNRPSPPPLTVPAAPAQPLPKAPAQPSPKAPAAPAYGRCHEDSSIGYCLGQLFQAFVKREVTSLHKNCCKEVLDVDRNCPNTVFTLFNNPVFEDFVKQHCQA</sequence>
<organism evidence="5 6">
    <name type="scientific">Dipteronia sinensis</name>
    <dbReference type="NCBI Taxonomy" id="43782"/>
    <lineage>
        <taxon>Eukaryota</taxon>
        <taxon>Viridiplantae</taxon>
        <taxon>Streptophyta</taxon>
        <taxon>Embryophyta</taxon>
        <taxon>Tracheophyta</taxon>
        <taxon>Spermatophyta</taxon>
        <taxon>Magnoliopsida</taxon>
        <taxon>eudicotyledons</taxon>
        <taxon>Gunneridae</taxon>
        <taxon>Pentapetalae</taxon>
        <taxon>rosids</taxon>
        <taxon>malvids</taxon>
        <taxon>Sapindales</taxon>
        <taxon>Sapindaceae</taxon>
        <taxon>Hippocastanoideae</taxon>
        <taxon>Acereae</taxon>
        <taxon>Dipteronia</taxon>
    </lineage>
</organism>
<evidence type="ECO:0000256" key="2">
    <source>
        <dbReference type="SAM" id="MobiDB-lite"/>
    </source>
</evidence>